<evidence type="ECO:0000259" key="1">
    <source>
        <dbReference type="Pfam" id="PF11706"/>
    </source>
</evidence>
<dbReference type="Proteomes" id="UP001500363">
    <property type="component" value="Unassembled WGS sequence"/>
</dbReference>
<dbReference type="InterPro" id="IPR010852">
    <property type="entry name" value="ABATE"/>
</dbReference>
<dbReference type="Pfam" id="PF11706">
    <property type="entry name" value="zf-CGNR"/>
    <property type="match status" value="1"/>
</dbReference>
<dbReference type="PANTHER" id="PTHR35525:SF3">
    <property type="entry name" value="BLL6575 PROTEIN"/>
    <property type="match status" value="1"/>
</dbReference>
<name>A0ABN2BWX1_9ACTN</name>
<dbReference type="InterPro" id="IPR021005">
    <property type="entry name" value="Znf_CGNR"/>
</dbReference>
<dbReference type="SUPFAM" id="SSF160904">
    <property type="entry name" value="Jann2411-like"/>
    <property type="match status" value="1"/>
</dbReference>
<sequence length="200" mass="21726">MLALELARTIRHDGHGGLLDVLATDEGVEAFLEQTAPEVEQVVGRSLELSSSDVSPALVDLRSVVRNLFARAVRPAAPTRVELAAPLDPATALRRLNRTADFLGTPQLAWAEDADLPTTTWSARSSDPLKLLTGAVARSAIDFLSGPDVLRLRACPAARCVRYFLQTDPRQTWCSPSCGNRERVNRHYRKQSADPSSLGG</sequence>
<organism evidence="2 3">
    <name type="scientific">Kribbella lupini</name>
    <dbReference type="NCBI Taxonomy" id="291602"/>
    <lineage>
        <taxon>Bacteria</taxon>
        <taxon>Bacillati</taxon>
        <taxon>Actinomycetota</taxon>
        <taxon>Actinomycetes</taxon>
        <taxon>Propionibacteriales</taxon>
        <taxon>Kribbellaceae</taxon>
        <taxon>Kribbella</taxon>
    </lineage>
</organism>
<protein>
    <submittedName>
        <fullName evidence="2">CGNR zinc finger domain-containing protein</fullName>
    </submittedName>
</protein>
<feature type="domain" description="Zinc finger CGNR" evidence="1">
    <location>
        <begin position="151"/>
        <end position="190"/>
    </location>
</feature>
<reference evidence="2 3" key="1">
    <citation type="journal article" date="2019" name="Int. J. Syst. Evol. Microbiol.">
        <title>The Global Catalogue of Microorganisms (GCM) 10K type strain sequencing project: providing services to taxonomists for standard genome sequencing and annotation.</title>
        <authorList>
            <consortium name="The Broad Institute Genomics Platform"/>
            <consortium name="The Broad Institute Genome Sequencing Center for Infectious Disease"/>
            <person name="Wu L."/>
            <person name="Ma J."/>
        </authorList>
    </citation>
    <scope>NUCLEOTIDE SEQUENCE [LARGE SCALE GENOMIC DNA]</scope>
    <source>
        <strain evidence="2 3">JCM 14303</strain>
    </source>
</reference>
<dbReference type="Gene3D" id="1.10.3300.10">
    <property type="entry name" value="Jann2411-like domain"/>
    <property type="match status" value="1"/>
</dbReference>
<dbReference type="RefSeq" id="WP_344180123.1">
    <property type="nucleotide sequence ID" value="NZ_BAAANC010000003.1"/>
</dbReference>
<dbReference type="InterPro" id="IPR023286">
    <property type="entry name" value="ABATE_dom_sf"/>
</dbReference>
<evidence type="ECO:0000313" key="3">
    <source>
        <dbReference type="Proteomes" id="UP001500363"/>
    </source>
</evidence>
<evidence type="ECO:0000313" key="2">
    <source>
        <dbReference type="EMBL" id="GAA1548083.1"/>
    </source>
</evidence>
<dbReference type="PANTHER" id="PTHR35525">
    <property type="entry name" value="BLL6575 PROTEIN"/>
    <property type="match status" value="1"/>
</dbReference>
<dbReference type="Pfam" id="PF07336">
    <property type="entry name" value="ABATE"/>
    <property type="match status" value="1"/>
</dbReference>
<comment type="caution">
    <text evidence="2">The sequence shown here is derived from an EMBL/GenBank/DDBJ whole genome shotgun (WGS) entry which is preliminary data.</text>
</comment>
<accession>A0ABN2BWX1</accession>
<proteinExistence type="predicted"/>
<gene>
    <name evidence="2" type="ORF">GCM10009741_59780</name>
</gene>
<dbReference type="EMBL" id="BAAANC010000003">
    <property type="protein sequence ID" value="GAA1548083.1"/>
    <property type="molecule type" value="Genomic_DNA"/>
</dbReference>
<keyword evidence="3" id="KW-1185">Reference proteome</keyword>